<dbReference type="Gene3D" id="3.40.50.11610">
    <property type="entry name" value="Multifunctional 2-oxoglutarate metabolism enzyme, C-terminal domain"/>
    <property type="match status" value="1"/>
</dbReference>
<reference evidence="6" key="1">
    <citation type="submission" date="2019-11" db="EMBL/GenBank/DDBJ databases">
        <title>Microbial mats filling the niche in hypersaline microbial mats.</title>
        <authorList>
            <person name="Wong H.L."/>
            <person name="Macleod F.I."/>
            <person name="White R.A. III"/>
            <person name="Burns B.P."/>
        </authorList>
    </citation>
    <scope>NUCLEOTIDE SEQUENCE</scope>
    <source>
        <strain evidence="6">Rbin_158</strain>
    </source>
</reference>
<keyword evidence="3 6" id="KW-0560">Oxidoreductase</keyword>
<evidence type="ECO:0000256" key="1">
    <source>
        <dbReference type="ARBA" id="ARBA00001964"/>
    </source>
</evidence>
<feature type="non-terminal residue" evidence="6">
    <location>
        <position position="1"/>
    </location>
</feature>
<sequence length="401" mass="44738">YSSEPFETGVDQDTLLDLARKLNTIPDDLTPHSKLKRLLAKRLEAVETGEGIDWANAEALAFASLVTQGEPIRLSGEDSGRGTFSQRHCVMFDRTTGQAHVPLNHLSPDQAEFKVYNSLLSEEGVLGFEYGYSLIQPQGLVIWEAQFGDFANTAQSIIDLYIVSGEAKWRRLSGLVMLLPHGLEGLGPEHSSARLERYLQLCAHENIQVCNLTTPAQYFHRLRRQALSKFRKPLIIMTPKSLLRHPRAVSSLAELSTGHFQDVLDDPLAPQSAKQIVFCNGKIFYDLLQRRETLGTKDVAIIRLEQFYPFPESLLTNILTAYPRAEKYSWVQEEPENMGGWQFVRPRLESIIGEPLHYIGREPAASPATGFANIYRQEQAAIVDAAIGPLPAKPGEGQTAS</sequence>
<dbReference type="GO" id="GO:0030976">
    <property type="term" value="F:thiamine pyrophosphate binding"/>
    <property type="evidence" value="ECO:0007669"/>
    <property type="project" value="InterPro"/>
</dbReference>
<dbReference type="SMART" id="SM00861">
    <property type="entry name" value="Transket_pyr"/>
    <property type="match status" value="1"/>
</dbReference>
<dbReference type="AlphaFoldDB" id="A0A9D5JXQ6"/>
<accession>A0A9D5JXQ6</accession>
<evidence type="ECO:0000256" key="4">
    <source>
        <dbReference type="ARBA" id="ARBA00023052"/>
    </source>
</evidence>
<dbReference type="GO" id="GO:0005829">
    <property type="term" value="C:cytosol"/>
    <property type="evidence" value="ECO:0007669"/>
    <property type="project" value="TreeGrafter"/>
</dbReference>
<evidence type="ECO:0000259" key="5">
    <source>
        <dbReference type="SMART" id="SM00861"/>
    </source>
</evidence>
<dbReference type="Gene3D" id="3.40.50.12470">
    <property type="match status" value="1"/>
</dbReference>
<dbReference type="GO" id="GO:0045252">
    <property type="term" value="C:oxoglutarate dehydrogenase complex"/>
    <property type="evidence" value="ECO:0007669"/>
    <property type="project" value="TreeGrafter"/>
</dbReference>
<name>A0A9D5JXQ6_9BACT</name>
<proteinExistence type="predicted"/>
<dbReference type="Proteomes" id="UP000649604">
    <property type="component" value="Unassembled WGS sequence"/>
</dbReference>
<dbReference type="GO" id="GO:0006099">
    <property type="term" value="P:tricarboxylic acid cycle"/>
    <property type="evidence" value="ECO:0007669"/>
    <property type="project" value="TreeGrafter"/>
</dbReference>
<dbReference type="PANTHER" id="PTHR23152:SF4">
    <property type="entry name" value="2-OXOADIPATE DEHYDROGENASE COMPLEX COMPONENT E1"/>
    <property type="match status" value="1"/>
</dbReference>
<dbReference type="InterPro" id="IPR029061">
    <property type="entry name" value="THDP-binding"/>
</dbReference>
<dbReference type="PANTHER" id="PTHR23152">
    <property type="entry name" value="2-OXOGLUTARATE DEHYDROGENASE"/>
    <property type="match status" value="1"/>
</dbReference>
<keyword evidence="4" id="KW-0786">Thiamine pyrophosphate</keyword>
<comment type="caution">
    <text evidence="6">The sequence shown here is derived from an EMBL/GenBank/DDBJ whole genome shotgun (WGS) entry which is preliminary data.</text>
</comment>
<protein>
    <recommendedName>
        <fullName evidence="2">oxoglutarate dehydrogenase (succinyl-transferring)</fullName>
        <ecNumber evidence="2">1.2.4.2</ecNumber>
    </recommendedName>
</protein>
<dbReference type="Pfam" id="PF02779">
    <property type="entry name" value="Transket_pyr"/>
    <property type="match status" value="1"/>
</dbReference>
<dbReference type="InterPro" id="IPR011603">
    <property type="entry name" value="2oxoglutarate_DH_E1"/>
</dbReference>
<dbReference type="InterPro" id="IPR042179">
    <property type="entry name" value="KGD_C_sf"/>
</dbReference>
<dbReference type="Pfam" id="PF16870">
    <property type="entry name" value="OxoGdeHyase_C"/>
    <property type="match status" value="1"/>
</dbReference>
<evidence type="ECO:0000313" key="7">
    <source>
        <dbReference type="Proteomes" id="UP000649604"/>
    </source>
</evidence>
<dbReference type="SUPFAM" id="SSF52518">
    <property type="entry name" value="Thiamin diphosphate-binding fold (THDP-binding)"/>
    <property type="match status" value="1"/>
</dbReference>
<evidence type="ECO:0000313" key="6">
    <source>
        <dbReference type="EMBL" id="MBD3326244.1"/>
    </source>
</evidence>
<dbReference type="InterPro" id="IPR005475">
    <property type="entry name" value="Transketolase-like_Pyr-bd"/>
</dbReference>
<dbReference type="EC" id="1.2.4.2" evidence="2"/>
<dbReference type="EMBL" id="WJJP01000547">
    <property type="protein sequence ID" value="MBD3326244.1"/>
    <property type="molecule type" value="Genomic_DNA"/>
</dbReference>
<dbReference type="GO" id="GO:0004591">
    <property type="term" value="F:oxoglutarate dehydrogenase (succinyl-transferring) activity"/>
    <property type="evidence" value="ECO:0007669"/>
    <property type="project" value="UniProtKB-EC"/>
</dbReference>
<evidence type="ECO:0000256" key="2">
    <source>
        <dbReference type="ARBA" id="ARBA00012280"/>
    </source>
</evidence>
<organism evidence="6 7">
    <name type="scientific">candidate division KSB3 bacterium</name>
    <dbReference type="NCBI Taxonomy" id="2044937"/>
    <lineage>
        <taxon>Bacteria</taxon>
        <taxon>candidate division KSB3</taxon>
    </lineage>
</organism>
<evidence type="ECO:0000256" key="3">
    <source>
        <dbReference type="ARBA" id="ARBA00023002"/>
    </source>
</evidence>
<comment type="cofactor">
    <cofactor evidence="1">
        <name>thiamine diphosphate</name>
        <dbReference type="ChEBI" id="CHEBI:58937"/>
    </cofactor>
</comment>
<gene>
    <name evidence="6" type="primary">sucA</name>
    <name evidence="6" type="ORF">GF339_16775</name>
</gene>
<feature type="domain" description="Transketolase-like pyrimidine-binding" evidence="5">
    <location>
        <begin position="52"/>
        <end position="245"/>
    </location>
</feature>
<dbReference type="InterPro" id="IPR031717">
    <property type="entry name" value="ODO-1/KGD_C"/>
</dbReference>